<dbReference type="RefSeq" id="WP_169204612.1">
    <property type="nucleotide sequence ID" value="NZ_CP059560.1"/>
</dbReference>
<evidence type="ECO:0000256" key="1">
    <source>
        <dbReference type="SAM" id="Phobius"/>
    </source>
</evidence>
<keyword evidence="1" id="KW-0812">Transmembrane</keyword>
<keyword evidence="1" id="KW-1133">Transmembrane helix</keyword>
<evidence type="ECO:0000313" key="3">
    <source>
        <dbReference type="Proteomes" id="UP000652074"/>
    </source>
</evidence>
<dbReference type="Gene3D" id="1.20.1720.10">
    <property type="entry name" value="Multidrug resistance protein D"/>
    <property type="match status" value="1"/>
</dbReference>
<gene>
    <name evidence="2" type="ORF">GPA26_01570</name>
</gene>
<evidence type="ECO:0008006" key="4">
    <source>
        <dbReference type="Google" id="ProtNLM"/>
    </source>
</evidence>
<dbReference type="Proteomes" id="UP000652074">
    <property type="component" value="Unassembled WGS sequence"/>
</dbReference>
<evidence type="ECO:0000313" key="2">
    <source>
        <dbReference type="EMBL" id="NMF87162.1"/>
    </source>
</evidence>
<organism evidence="2 3">
    <name type="scientific">Aromatoleum petrolei</name>
    <dbReference type="NCBI Taxonomy" id="76116"/>
    <lineage>
        <taxon>Bacteria</taxon>
        <taxon>Pseudomonadati</taxon>
        <taxon>Pseudomonadota</taxon>
        <taxon>Betaproteobacteria</taxon>
        <taxon>Rhodocyclales</taxon>
        <taxon>Rhodocyclaceae</taxon>
        <taxon>Aromatoleum</taxon>
    </lineage>
</organism>
<name>A0ABX1MPU3_9RHOO</name>
<proteinExistence type="predicted"/>
<feature type="transmembrane region" description="Helical" evidence="1">
    <location>
        <begin position="51"/>
        <end position="72"/>
    </location>
</feature>
<keyword evidence="1" id="KW-0472">Membrane</keyword>
<protein>
    <recommendedName>
        <fullName evidence="4">MFS transporter</fullName>
    </recommendedName>
</protein>
<keyword evidence="3" id="KW-1185">Reference proteome</keyword>
<sequence length="77" mass="7892">MGREPAMDSREFIAFVAACLVVGATATDMMLPALGAVGAELSHGDFTAGQSAIVAFLLGMGLPQLLFGSLTVPPVQR</sequence>
<accession>A0ABX1MPU3</accession>
<comment type="caution">
    <text evidence="2">The sequence shown here is derived from an EMBL/GenBank/DDBJ whole genome shotgun (WGS) entry which is preliminary data.</text>
</comment>
<dbReference type="EMBL" id="WTVR01000002">
    <property type="protein sequence ID" value="NMF87162.1"/>
    <property type="molecule type" value="Genomic_DNA"/>
</dbReference>
<reference evidence="2 3" key="1">
    <citation type="submission" date="2019-12" db="EMBL/GenBank/DDBJ databases">
        <title>Comparative genomics gives insights into the taxonomy of the Azoarcus-Aromatoleum group and reveals separate origins of nif in the plant-associated Azoarcus and non-plant-associated Aromatoleum sub-groups.</title>
        <authorList>
            <person name="Lafos M."/>
            <person name="Maluk M."/>
            <person name="Batista M."/>
            <person name="Junghare M."/>
            <person name="Carmona M."/>
            <person name="Faoro H."/>
            <person name="Cruz L.M."/>
            <person name="Battistoni F."/>
            <person name="De Souza E."/>
            <person name="Pedrosa F."/>
            <person name="Chen W.-M."/>
            <person name="Poole P.S."/>
            <person name="Dixon R.A."/>
            <person name="James E.K."/>
        </authorList>
    </citation>
    <scope>NUCLEOTIDE SEQUENCE [LARGE SCALE GENOMIC DNA]</scope>
    <source>
        <strain evidence="2 3">ToN1</strain>
    </source>
</reference>